<dbReference type="Proteomes" id="UP001498421">
    <property type="component" value="Unassembled WGS sequence"/>
</dbReference>
<keyword evidence="2" id="KW-1185">Reference proteome</keyword>
<dbReference type="GO" id="GO:0005524">
    <property type="term" value="F:ATP binding"/>
    <property type="evidence" value="ECO:0007669"/>
    <property type="project" value="UniProtKB-KW"/>
</dbReference>
<organism evidence="1 2">
    <name type="scientific">Neonectria magnoliae</name>
    <dbReference type="NCBI Taxonomy" id="2732573"/>
    <lineage>
        <taxon>Eukaryota</taxon>
        <taxon>Fungi</taxon>
        <taxon>Dikarya</taxon>
        <taxon>Ascomycota</taxon>
        <taxon>Pezizomycotina</taxon>
        <taxon>Sordariomycetes</taxon>
        <taxon>Hypocreomycetidae</taxon>
        <taxon>Hypocreales</taxon>
        <taxon>Nectriaceae</taxon>
        <taxon>Neonectria</taxon>
    </lineage>
</organism>
<accession>A0ABR1I670</accession>
<proteinExistence type="predicted"/>
<evidence type="ECO:0000313" key="2">
    <source>
        <dbReference type="Proteomes" id="UP001498421"/>
    </source>
</evidence>
<name>A0ABR1I670_9HYPO</name>
<dbReference type="EMBL" id="JAZAVK010000042">
    <property type="protein sequence ID" value="KAK7428372.1"/>
    <property type="molecule type" value="Genomic_DNA"/>
</dbReference>
<comment type="caution">
    <text evidence="1">The sequence shown here is derived from an EMBL/GenBank/DDBJ whole genome shotgun (WGS) entry which is preliminary data.</text>
</comment>
<reference evidence="1 2" key="1">
    <citation type="journal article" date="2025" name="Microbiol. Resour. Announc.">
        <title>Draft genome sequences for Neonectria magnoliae and Neonectria punicea, canker pathogens of Liriodendron tulipifera and Acer saccharum in West Virginia.</title>
        <authorList>
            <person name="Petronek H.M."/>
            <person name="Kasson M.T."/>
            <person name="Metheny A.M."/>
            <person name="Stauder C.M."/>
            <person name="Lovett B."/>
            <person name="Lynch S.C."/>
            <person name="Garnas J.R."/>
            <person name="Kasson L.R."/>
            <person name="Stajich J.E."/>
        </authorList>
    </citation>
    <scope>NUCLEOTIDE SEQUENCE [LARGE SCALE GENOMIC DNA]</scope>
    <source>
        <strain evidence="1 2">NRRL 64651</strain>
    </source>
</reference>
<protein>
    <submittedName>
        <fullName evidence="1">ATP-binding cassette sub- B member 6, mitochondrial</fullName>
    </submittedName>
</protein>
<keyword evidence="1" id="KW-0067">ATP-binding</keyword>
<keyword evidence="1" id="KW-0547">Nucleotide-binding</keyword>
<evidence type="ECO:0000313" key="1">
    <source>
        <dbReference type="EMBL" id="KAK7428372.1"/>
    </source>
</evidence>
<sequence length="149" mass="16298">MEQILFQLAPCSELLFAIFSTLGPEKGFIMVVTSLVLFSITGRLTSEDGFRVCIDTSAMVYFHRIDGSTTLATYWVQLAAPLQFFASFGTRSRQAFLDGEKLQSLLSLTATVKELPGALDLEVPTGELEFMPQNYESRGGEQGVKLSGG</sequence>
<gene>
    <name evidence="1" type="primary">ABCB6</name>
    <name evidence="1" type="ORF">QQZ08_005129</name>
</gene>